<proteinExistence type="predicted"/>
<dbReference type="Pfam" id="PF00702">
    <property type="entry name" value="Hydrolase"/>
    <property type="match status" value="1"/>
</dbReference>
<dbReference type="InterPro" id="IPR006439">
    <property type="entry name" value="HAD-SF_hydro_IA"/>
</dbReference>
<sequence>MPHGPLSRRPRRLYARRLAGAGGEVVMEWSRVRGVLLDLDGVIYRSGAVLPGAREFFRVLAEHGLPCCALTNNARATPEAYERKLAGMGIELPAARIVTAGSATAEWLVRHSHGRFAMLGSAPLRECLLARGLEERADADMLIIGIDADLAYRDLCGAVNHLLRPGTQAVATNADRLIPVAGGYEPECGAIIAFLEYATGRLIPTIGKPNPWIFRYALEQLGIAPGQAVMVGDTVDTDIVGARAAGVPSVLVETGSPIPRVTPVAPALRLPDIRAVTERLTAALGGTGTA</sequence>
<dbReference type="GO" id="GO:0005737">
    <property type="term" value="C:cytoplasm"/>
    <property type="evidence" value="ECO:0007669"/>
    <property type="project" value="TreeGrafter"/>
</dbReference>
<comment type="caution">
    <text evidence="1">The sequence shown here is derived from an EMBL/GenBank/DDBJ whole genome shotgun (WGS) entry which is preliminary data.</text>
</comment>
<dbReference type="AlphaFoldDB" id="A0A2U2N824"/>
<organism evidence="1 2">
    <name type="scientific">Sediminicurvatus halobius</name>
    <dbReference type="NCBI Taxonomy" id="2182432"/>
    <lineage>
        <taxon>Bacteria</taxon>
        <taxon>Pseudomonadati</taxon>
        <taxon>Pseudomonadota</taxon>
        <taxon>Gammaproteobacteria</taxon>
        <taxon>Chromatiales</taxon>
        <taxon>Ectothiorhodospiraceae</taxon>
        <taxon>Sediminicurvatus</taxon>
    </lineage>
</organism>
<dbReference type="NCBIfam" id="TIGR01460">
    <property type="entry name" value="HAD-SF-IIA"/>
    <property type="match status" value="1"/>
</dbReference>
<dbReference type="SFLD" id="SFLDG01129">
    <property type="entry name" value="C1.5:_HAD__Beta-PGM__Phosphata"/>
    <property type="match status" value="1"/>
</dbReference>
<dbReference type="InterPro" id="IPR036412">
    <property type="entry name" value="HAD-like_sf"/>
</dbReference>
<dbReference type="SUPFAM" id="SSF56784">
    <property type="entry name" value="HAD-like"/>
    <property type="match status" value="1"/>
</dbReference>
<dbReference type="InterPro" id="IPR006357">
    <property type="entry name" value="HAD-SF_hydro_IIA"/>
</dbReference>
<dbReference type="GO" id="GO:0016791">
    <property type="term" value="F:phosphatase activity"/>
    <property type="evidence" value="ECO:0007669"/>
    <property type="project" value="TreeGrafter"/>
</dbReference>
<dbReference type="EMBL" id="QFFI01000003">
    <property type="protein sequence ID" value="PWG65114.1"/>
    <property type="molecule type" value="Genomic_DNA"/>
</dbReference>
<dbReference type="Proteomes" id="UP000245474">
    <property type="component" value="Unassembled WGS sequence"/>
</dbReference>
<gene>
    <name evidence="1" type="ORF">DEM34_02210</name>
</gene>
<accession>A0A2U2N824</accession>
<dbReference type="NCBIfam" id="TIGR01549">
    <property type="entry name" value="HAD-SF-IA-v1"/>
    <property type="match status" value="1"/>
</dbReference>
<evidence type="ECO:0000313" key="1">
    <source>
        <dbReference type="EMBL" id="PWG65114.1"/>
    </source>
</evidence>
<dbReference type="SFLD" id="SFLDS00003">
    <property type="entry name" value="Haloacid_Dehalogenase"/>
    <property type="match status" value="1"/>
</dbReference>
<dbReference type="Gene3D" id="3.40.50.1000">
    <property type="entry name" value="HAD superfamily/HAD-like"/>
    <property type="match status" value="2"/>
</dbReference>
<dbReference type="InterPro" id="IPR023214">
    <property type="entry name" value="HAD_sf"/>
</dbReference>
<reference evidence="1 2" key="1">
    <citation type="submission" date="2018-05" db="EMBL/GenBank/DDBJ databases">
        <title>Spiribacter halobius sp. nov., a moderately halophilic bacterium isolated from marine solar saltern.</title>
        <authorList>
            <person name="Zheng W.-S."/>
            <person name="Lu D.-C."/>
            <person name="Du Z.-J."/>
        </authorList>
    </citation>
    <scope>NUCLEOTIDE SEQUENCE [LARGE SCALE GENOMIC DNA]</scope>
    <source>
        <strain evidence="1 2">E85</strain>
    </source>
</reference>
<keyword evidence="2" id="KW-1185">Reference proteome</keyword>
<evidence type="ECO:0000313" key="2">
    <source>
        <dbReference type="Proteomes" id="UP000245474"/>
    </source>
</evidence>
<dbReference type="PANTHER" id="PTHR19288:SF46">
    <property type="entry name" value="HALOACID DEHALOGENASE-LIKE HYDROLASE DOMAIN-CONTAINING PROTEIN 2"/>
    <property type="match status" value="1"/>
</dbReference>
<protein>
    <submittedName>
        <fullName evidence="1">Haloacid dehalogenase</fullName>
    </submittedName>
</protein>
<name>A0A2U2N824_9GAMM</name>
<dbReference type="PANTHER" id="PTHR19288">
    <property type="entry name" value="4-NITROPHENYLPHOSPHATASE-RELATED"/>
    <property type="match status" value="1"/>
</dbReference>